<dbReference type="PROSITE" id="PS50943">
    <property type="entry name" value="HTH_CROC1"/>
    <property type="match status" value="1"/>
</dbReference>
<gene>
    <name evidence="3" type="ORF">JF887_14680</name>
</gene>
<evidence type="ECO:0000256" key="1">
    <source>
        <dbReference type="SAM" id="MobiDB-lite"/>
    </source>
</evidence>
<comment type="caution">
    <text evidence="3">The sequence shown here is derived from an EMBL/GenBank/DDBJ whole genome shotgun (WGS) entry which is preliminary data.</text>
</comment>
<proteinExistence type="predicted"/>
<dbReference type="InterPro" id="IPR001387">
    <property type="entry name" value="Cro/C1-type_HTH"/>
</dbReference>
<name>A0A934KRX3_9BACT</name>
<dbReference type="InterPro" id="IPR010982">
    <property type="entry name" value="Lambda_DNA-bd_dom_sf"/>
</dbReference>
<evidence type="ECO:0000313" key="4">
    <source>
        <dbReference type="Proteomes" id="UP000614410"/>
    </source>
</evidence>
<dbReference type="Pfam" id="PF01381">
    <property type="entry name" value="HTH_3"/>
    <property type="match status" value="1"/>
</dbReference>
<dbReference type="CDD" id="cd00093">
    <property type="entry name" value="HTH_XRE"/>
    <property type="match status" value="1"/>
</dbReference>
<protein>
    <submittedName>
        <fullName evidence="3">Helix-turn-helix domain-containing protein</fullName>
    </submittedName>
</protein>
<dbReference type="EMBL" id="JAEKNN010000071">
    <property type="protein sequence ID" value="MBJ7610650.1"/>
    <property type="molecule type" value="Genomic_DNA"/>
</dbReference>
<accession>A0A934KRX3</accession>
<dbReference type="GO" id="GO:0003677">
    <property type="term" value="F:DNA binding"/>
    <property type="evidence" value="ECO:0007669"/>
    <property type="project" value="InterPro"/>
</dbReference>
<evidence type="ECO:0000259" key="2">
    <source>
        <dbReference type="PROSITE" id="PS50943"/>
    </source>
</evidence>
<reference evidence="3 4" key="1">
    <citation type="submission" date="2020-10" db="EMBL/GenBank/DDBJ databases">
        <title>Ca. Dormibacterota MAGs.</title>
        <authorList>
            <person name="Montgomery K."/>
        </authorList>
    </citation>
    <scope>NUCLEOTIDE SEQUENCE [LARGE SCALE GENOMIC DNA]</scope>
    <source>
        <strain evidence="3">Mitchell_Peninsula_5</strain>
    </source>
</reference>
<organism evidence="3 4">
    <name type="scientific">Candidatus Amunia macphersoniae</name>
    <dbReference type="NCBI Taxonomy" id="3127014"/>
    <lineage>
        <taxon>Bacteria</taxon>
        <taxon>Bacillati</taxon>
        <taxon>Candidatus Dormiibacterota</taxon>
        <taxon>Candidatus Dormibacteria</taxon>
        <taxon>Candidatus Aeolococcales</taxon>
        <taxon>Candidatus Aeolococcaceae</taxon>
        <taxon>Candidatus Amunia</taxon>
    </lineage>
</organism>
<feature type="domain" description="HTH cro/C1-type" evidence="2">
    <location>
        <begin position="15"/>
        <end position="69"/>
    </location>
</feature>
<dbReference type="AlphaFoldDB" id="A0A934KRX3"/>
<dbReference type="Proteomes" id="UP000614410">
    <property type="component" value="Unassembled WGS sequence"/>
</dbReference>
<dbReference type="Gene3D" id="1.10.260.40">
    <property type="entry name" value="lambda repressor-like DNA-binding domains"/>
    <property type="match status" value="1"/>
</dbReference>
<sequence length="84" mass="9313">MVDAAAEVRRLLRDLARRRQELRLSQRVIAARMGTTQSALARMESGEVDPRLSTVQRYVTALGDQLAHQPSGSAPRASRRRATA</sequence>
<dbReference type="SUPFAM" id="SSF47413">
    <property type="entry name" value="lambda repressor-like DNA-binding domains"/>
    <property type="match status" value="1"/>
</dbReference>
<evidence type="ECO:0000313" key="3">
    <source>
        <dbReference type="EMBL" id="MBJ7610650.1"/>
    </source>
</evidence>
<feature type="region of interest" description="Disordered" evidence="1">
    <location>
        <begin position="63"/>
        <end position="84"/>
    </location>
</feature>
<dbReference type="SMART" id="SM00530">
    <property type="entry name" value="HTH_XRE"/>
    <property type="match status" value="1"/>
</dbReference>